<keyword evidence="6 8" id="KW-0627">Porphyrin biosynthesis</keyword>
<comment type="subunit">
    <text evidence="8">Homodimer.</text>
</comment>
<comment type="domain">
    <text evidence="8">Possesses an unusual extended V-shaped dimeric structure with each monomer consisting of three distinct domains arranged along a curved 'spinal' alpha-helix. The N-terminal catalytic domain specifically recognizes the glutamate moiety of the substrate. The second domain is the NADPH-binding domain, and the third C-terminal domain is responsible for dimerization.</text>
</comment>
<keyword evidence="4 8" id="KW-0521">NADP</keyword>
<accession>A0ABT4CSZ0</accession>
<dbReference type="InterPro" id="IPR015895">
    <property type="entry name" value="4pyrrol_synth_GluRdtase_N"/>
</dbReference>
<dbReference type="InterPro" id="IPR036453">
    <property type="entry name" value="GluRdtase_dimer_dom_sf"/>
</dbReference>
<feature type="site" description="Important for activity" evidence="8">
    <location>
        <position position="91"/>
    </location>
</feature>
<evidence type="ECO:0000259" key="11">
    <source>
        <dbReference type="Pfam" id="PF01488"/>
    </source>
</evidence>
<dbReference type="InterPro" id="IPR006151">
    <property type="entry name" value="Shikm_DH/Glu-tRNA_Rdtase"/>
</dbReference>
<evidence type="ECO:0000256" key="9">
    <source>
        <dbReference type="RuleBase" id="RU000584"/>
    </source>
</evidence>
<comment type="miscellaneous">
    <text evidence="8">During catalysis, the active site Cys acts as a nucleophile attacking the alpha-carbonyl group of tRNA-bound glutamate with the formation of a thioester intermediate between enzyme and glutamate, and the concomitant release of tRNA(Glu). The thioester intermediate is finally reduced by direct hydride transfer from NADPH, to form the product GSA.</text>
</comment>
<evidence type="ECO:0000256" key="5">
    <source>
        <dbReference type="ARBA" id="ARBA00023002"/>
    </source>
</evidence>
<evidence type="ECO:0000259" key="12">
    <source>
        <dbReference type="Pfam" id="PF05201"/>
    </source>
</evidence>
<feature type="domain" description="Tetrapyrrole biosynthesis glutamyl-tRNA reductase dimerisation" evidence="10">
    <location>
        <begin position="301"/>
        <end position="394"/>
    </location>
</feature>
<evidence type="ECO:0000256" key="6">
    <source>
        <dbReference type="ARBA" id="ARBA00023244"/>
    </source>
</evidence>
<dbReference type="PANTHER" id="PTHR43013">
    <property type="entry name" value="GLUTAMYL-TRNA REDUCTASE"/>
    <property type="match status" value="1"/>
</dbReference>
<dbReference type="EMBL" id="JAPQES010000006">
    <property type="protein sequence ID" value="MCY6372188.1"/>
    <property type="molecule type" value="Genomic_DNA"/>
</dbReference>
<proteinExistence type="inferred from homology"/>
<dbReference type="InterPro" id="IPR015896">
    <property type="entry name" value="4pyrrol_synth_GluRdtase_dimer"/>
</dbReference>
<dbReference type="InterPro" id="IPR036343">
    <property type="entry name" value="GluRdtase_N_sf"/>
</dbReference>
<dbReference type="PROSITE" id="PS00747">
    <property type="entry name" value="GLUTR"/>
    <property type="match status" value="1"/>
</dbReference>
<keyword evidence="5 8" id="KW-0560">Oxidoreductase</keyword>
<evidence type="ECO:0000259" key="10">
    <source>
        <dbReference type="Pfam" id="PF00745"/>
    </source>
</evidence>
<reference evidence="13" key="1">
    <citation type="submission" date="2022-12" db="EMBL/GenBank/DDBJ databases">
        <authorList>
            <person name="Wang J."/>
        </authorList>
    </citation>
    <scope>NUCLEOTIDE SEQUENCE</scope>
    <source>
        <strain evidence="13">HY-42-06</strain>
    </source>
</reference>
<comment type="similarity">
    <text evidence="2 8 9">Belongs to the glutamyl-tRNA reductase family.</text>
</comment>
<feature type="domain" description="Glutamyl-tRNA reductase N-terminal" evidence="12">
    <location>
        <begin position="10"/>
        <end position="145"/>
    </location>
</feature>
<dbReference type="InterPro" id="IPR018214">
    <property type="entry name" value="GluRdtase_CS"/>
</dbReference>
<evidence type="ECO:0000313" key="13">
    <source>
        <dbReference type="EMBL" id="MCY6372188.1"/>
    </source>
</evidence>
<evidence type="ECO:0000313" key="14">
    <source>
        <dbReference type="Proteomes" id="UP001079657"/>
    </source>
</evidence>
<dbReference type="PIRSF" id="PIRSF000445">
    <property type="entry name" value="4pyrrol_synth_GluRdtase"/>
    <property type="match status" value="1"/>
</dbReference>
<dbReference type="SUPFAM" id="SSF69075">
    <property type="entry name" value="Glutamyl tRNA-reductase dimerization domain"/>
    <property type="match status" value="1"/>
</dbReference>
<dbReference type="HAMAP" id="MF_00087">
    <property type="entry name" value="Glu_tRNA_reductase"/>
    <property type="match status" value="1"/>
</dbReference>
<dbReference type="SUPFAM" id="SSF69742">
    <property type="entry name" value="Glutamyl tRNA-reductase catalytic, N-terminal domain"/>
    <property type="match status" value="1"/>
</dbReference>
<dbReference type="GO" id="GO:0008883">
    <property type="term" value="F:glutamyl-tRNA reductase activity"/>
    <property type="evidence" value="ECO:0007669"/>
    <property type="project" value="UniProtKB-EC"/>
</dbReference>
<feature type="binding site" evidence="8">
    <location>
        <begin position="106"/>
        <end position="108"/>
    </location>
    <ligand>
        <name>substrate</name>
    </ligand>
</feature>
<dbReference type="Proteomes" id="UP001079657">
    <property type="component" value="Unassembled WGS sequence"/>
</dbReference>
<dbReference type="InterPro" id="IPR000343">
    <property type="entry name" value="4pyrrol_synth_GluRdtase"/>
</dbReference>
<feature type="domain" description="Quinate/shikimate 5-dehydrogenase/glutamyl-tRNA reductase" evidence="11">
    <location>
        <begin position="173"/>
        <end position="282"/>
    </location>
</feature>
<dbReference type="Gene3D" id="3.40.50.720">
    <property type="entry name" value="NAD(P)-binding Rossmann-like Domain"/>
    <property type="match status" value="1"/>
</dbReference>
<dbReference type="InterPro" id="IPR036291">
    <property type="entry name" value="NAD(P)-bd_dom_sf"/>
</dbReference>
<sequence>MIQLIGLRSNIELNTREKFSIIQKHSEECLKKLLSICEEAVIISTCNRTEIYFNSEIEDESILEKIFEALGWNLDLIKYVFHLKERAAVKHLMEVACGFHSKILGEDQILGQIKTSYNSAIKIKAVTKELQRLFQLAITCGKEFKVKSELYKIPVSSSSIVVNESRKRGIRSFMILGYGDVGKLTAKYILSGEFDEVYISVRNVDSVSITDNRVKVIPFNERKLYYKDVDCIISCTSAPHCVITSEDLQEKDMIIFDLAVPRDVHEDVYKMEKVKVYDIDHIGFIDDENRNKRKKLMLENRCIIDKHIEEFITWRQLRKITPHIKKMKKYGEDVYKERYTTFRNKRYTKDTEALAKTLLKSTSDAYINRAIEILKEEQLKGREKECLRILEKIFCPQS</sequence>
<feature type="binding site" evidence="8">
    <location>
        <begin position="45"/>
        <end position="48"/>
    </location>
    <ligand>
        <name>substrate</name>
    </ligand>
</feature>
<dbReference type="Pfam" id="PF00745">
    <property type="entry name" value="GlutR_dimer"/>
    <property type="match status" value="1"/>
</dbReference>
<name>A0ABT4CSZ0_9CLOT</name>
<evidence type="ECO:0000256" key="1">
    <source>
        <dbReference type="ARBA" id="ARBA00005059"/>
    </source>
</evidence>
<organism evidence="13 14">
    <name type="scientific">Clostridium ganghwense</name>
    <dbReference type="NCBI Taxonomy" id="312089"/>
    <lineage>
        <taxon>Bacteria</taxon>
        <taxon>Bacillati</taxon>
        <taxon>Bacillota</taxon>
        <taxon>Clostridia</taxon>
        <taxon>Eubacteriales</taxon>
        <taxon>Clostridiaceae</taxon>
        <taxon>Clostridium</taxon>
    </lineage>
</organism>
<feature type="binding site" evidence="8">
    <location>
        <position position="112"/>
    </location>
    <ligand>
        <name>substrate</name>
    </ligand>
</feature>
<keyword evidence="14" id="KW-1185">Reference proteome</keyword>
<evidence type="ECO:0000256" key="4">
    <source>
        <dbReference type="ARBA" id="ARBA00022857"/>
    </source>
</evidence>
<dbReference type="SUPFAM" id="SSF51735">
    <property type="entry name" value="NAD(P)-binding Rossmann-fold domains"/>
    <property type="match status" value="1"/>
</dbReference>
<evidence type="ECO:0000256" key="8">
    <source>
        <dbReference type="HAMAP-Rule" id="MF_00087"/>
    </source>
</evidence>
<comment type="caution">
    <text evidence="13">The sequence shown here is derived from an EMBL/GenBank/DDBJ whole genome shotgun (WGS) entry which is preliminary data.</text>
</comment>
<comment type="catalytic activity">
    <reaction evidence="7 8 9">
        <text>(S)-4-amino-5-oxopentanoate + tRNA(Glu) + NADP(+) = L-glutamyl-tRNA(Glu) + NADPH + H(+)</text>
        <dbReference type="Rhea" id="RHEA:12344"/>
        <dbReference type="Rhea" id="RHEA-COMP:9663"/>
        <dbReference type="Rhea" id="RHEA-COMP:9680"/>
        <dbReference type="ChEBI" id="CHEBI:15378"/>
        <dbReference type="ChEBI" id="CHEBI:57501"/>
        <dbReference type="ChEBI" id="CHEBI:57783"/>
        <dbReference type="ChEBI" id="CHEBI:58349"/>
        <dbReference type="ChEBI" id="CHEBI:78442"/>
        <dbReference type="ChEBI" id="CHEBI:78520"/>
        <dbReference type="EC" id="1.2.1.70"/>
    </reaction>
</comment>
<feature type="active site" description="Nucleophile" evidence="8">
    <location>
        <position position="46"/>
    </location>
</feature>
<protein>
    <recommendedName>
        <fullName evidence="3 8">Glutamyl-tRNA reductase</fullName>
        <shortName evidence="8">GluTR</shortName>
        <ecNumber evidence="3 8">1.2.1.70</ecNumber>
    </recommendedName>
</protein>
<dbReference type="Pfam" id="PF05201">
    <property type="entry name" value="GlutR_N"/>
    <property type="match status" value="1"/>
</dbReference>
<dbReference type="EC" id="1.2.1.70" evidence="3 8"/>
<evidence type="ECO:0000256" key="3">
    <source>
        <dbReference type="ARBA" id="ARBA00012970"/>
    </source>
</evidence>
<feature type="binding site" evidence="8">
    <location>
        <begin position="177"/>
        <end position="182"/>
    </location>
    <ligand>
        <name>NADP(+)</name>
        <dbReference type="ChEBI" id="CHEBI:58349"/>
    </ligand>
</feature>
<comment type="function">
    <text evidence="8">Catalyzes the NADPH-dependent reduction of glutamyl-tRNA(Glu) to glutamate 1-semialdehyde (GSA).</text>
</comment>
<evidence type="ECO:0000256" key="7">
    <source>
        <dbReference type="ARBA" id="ARBA00047464"/>
    </source>
</evidence>
<comment type="pathway">
    <text evidence="1 8 9">Porphyrin-containing compound metabolism; protoporphyrin-IX biosynthesis; 5-aminolevulinate from L-glutamyl-tRNA(Glu): step 1/2.</text>
</comment>
<dbReference type="Gene3D" id="3.30.460.30">
    <property type="entry name" value="Glutamyl-tRNA reductase, N-terminal domain"/>
    <property type="match status" value="1"/>
</dbReference>
<evidence type="ECO:0000256" key="2">
    <source>
        <dbReference type="ARBA" id="ARBA00005916"/>
    </source>
</evidence>
<feature type="binding site" evidence="8">
    <location>
        <position position="101"/>
    </location>
    <ligand>
        <name>substrate</name>
    </ligand>
</feature>
<dbReference type="RefSeq" id="WP_268051121.1">
    <property type="nucleotide sequence ID" value="NZ_JAPQES010000006.1"/>
</dbReference>
<dbReference type="Pfam" id="PF01488">
    <property type="entry name" value="Shikimate_DH"/>
    <property type="match status" value="1"/>
</dbReference>
<dbReference type="NCBIfam" id="TIGR01035">
    <property type="entry name" value="hemA"/>
    <property type="match status" value="1"/>
</dbReference>
<dbReference type="PANTHER" id="PTHR43013:SF1">
    <property type="entry name" value="GLUTAMYL-TRNA REDUCTASE"/>
    <property type="match status" value="1"/>
</dbReference>
<gene>
    <name evidence="8 13" type="primary">hemA</name>
    <name evidence="13" type="ORF">OXH55_16275</name>
</gene>